<name>A0AAD7SKV5_9TELE</name>
<proteinExistence type="predicted"/>
<sequence>MGIQCSQTGEGIKRSASSPAPFEMKIHPTRSPFLEHRLSLQVITGQRAPSAKAGAGERIRYAVSGFRGLALAQAEAQASQGQTVAIRQTTPPQTGSSREKCHRRGIIFSKRSTAQSRRQSLRMHYRGDTRKATLTTASSRIDVNDPRGCSFASRSPGGVARGRPVPSLSVPLRRLRRIFPAALAEAEGANGTGPTRSQRFGNAETTERLGPWDTKLRRGWGSNDGVYLQSHGAGTSSLPHAAARAGPCPPAARALKERGHRLPRSLVTPPPLPSTPHHFLKEPTFCFNLPFRAGLRVSFCTDPVE</sequence>
<protein>
    <submittedName>
        <fullName evidence="2">Uncharacterized protein</fullName>
    </submittedName>
</protein>
<feature type="region of interest" description="Disordered" evidence="1">
    <location>
        <begin position="1"/>
        <end position="25"/>
    </location>
</feature>
<evidence type="ECO:0000313" key="3">
    <source>
        <dbReference type="Proteomes" id="UP001221898"/>
    </source>
</evidence>
<dbReference type="AlphaFoldDB" id="A0AAD7SKV5"/>
<reference evidence="2" key="1">
    <citation type="journal article" date="2023" name="Science">
        <title>Genome structures resolve the early diversification of teleost fishes.</title>
        <authorList>
            <person name="Parey E."/>
            <person name="Louis A."/>
            <person name="Montfort J."/>
            <person name="Bouchez O."/>
            <person name="Roques C."/>
            <person name="Iampietro C."/>
            <person name="Lluch J."/>
            <person name="Castinel A."/>
            <person name="Donnadieu C."/>
            <person name="Desvignes T."/>
            <person name="Floi Bucao C."/>
            <person name="Jouanno E."/>
            <person name="Wen M."/>
            <person name="Mejri S."/>
            <person name="Dirks R."/>
            <person name="Jansen H."/>
            <person name="Henkel C."/>
            <person name="Chen W.J."/>
            <person name="Zahm M."/>
            <person name="Cabau C."/>
            <person name="Klopp C."/>
            <person name="Thompson A.W."/>
            <person name="Robinson-Rechavi M."/>
            <person name="Braasch I."/>
            <person name="Lecointre G."/>
            <person name="Bobe J."/>
            <person name="Postlethwait J.H."/>
            <person name="Berthelot C."/>
            <person name="Roest Crollius H."/>
            <person name="Guiguen Y."/>
        </authorList>
    </citation>
    <scope>NUCLEOTIDE SEQUENCE</scope>
    <source>
        <strain evidence="2">NC1722</strain>
    </source>
</reference>
<evidence type="ECO:0000256" key="1">
    <source>
        <dbReference type="SAM" id="MobiDB-lite"/>
    </source>
</evidence>
<feature type="region of interest" description="Disordered" evidence="1">
    <location>
        <begin position="145"/>
        <end position="165"/>
    </location>
</feature>
<accession>A0AAD7SKV5</accession>
<keyword evidence="3" id="KW-1185">Reference proteome</keyword>
<dbReference type="EMBL" id="JAINUG010000054">
    <property type="protein sequence ID" value="KAJ8404348.1"/>
    <property type="molecule type" value="Genomic_DNA"/>
</dbReference>
<organism evidence="2 3">
    <name type="scientific">Aldrovandia affinis</name>
    <dbReference type="NCBI Taxonomy" id="143900"/>
    <lineage>
        <taxon>Eukaryota</taxon>
        <taxon>Metazoa</taxon>
        <taxon>Chordata</taxon>
        <taxon>Craniata</taxon>
        <taxon>Vertebrata</taxon>
        <taxon>Euteleostomi</taxon>
        <taxon>Actinopterygii</taxon>
        <taxon>Neopterygii</taxon>
        <taxon>Teleostei</taxon>
        <taxon>Notacanthiformes</taxon>
        <taxon>Halosauridae</taxon>
        <taxon>Aldrovandia</taxon>
    </lineage>
</organism>
<gene>
    <name evidence="2" type="ORF">AAFF_G00341210</name>
</gene>
<comment type="caution">
    <text evidence="2">The sequence shown here is derived from an EMBL/GenBank/DDBJ whole genome shotgun (WGS) entry which is preliminary data.</text>
</comment>
<evidence type="ECO:0000313" key="2">
    <source>
        <dbReference type="EMBL" id="KAJ8404348.1"/>
    </source>
</evidence>
<dbReference type="Proteomes" id="UP001221898">
    <property type="component" value="Unassembled WGS sequence"/>
</dbReference>